<dbReference type="PROSITE" id="PS51192">
    <property type="entry name" value="HELICASE_ATP_BIND_1"/>
    <property type="match status" value="1"/>
</dbReference>
<name>A0A5J4WK90_9EUKA</name>
<evidence type="ECO:0000259" key="9">
    <source>
        <dbReference type="PROSITE" id="PS51192"/>
    </source>
</evidence>
<dbReference type="SUPFAM" id="SSF52540">
    <property type="entry name" value="P-loop containing nucleoside triphosphate hydrolases"/>
    <property type="match status" value="1"/>
</dbReference>
<dbReference type="InterPro" id="IPR014001">
    <property type="entry name" value="Helicase_ATP-bd"/>
</dbReference>
<evidence type="ECO:0000256" key="7">
    <source>
        <dbReference type="ARBA" id="ARBA00047984"/>
    </source>
</evidence>
<dbReference type="Gene3D" id="3.40.50.300">
    <property type="entry name" value="P-loop containing nucleotide triphosphate hydrolases"/>
    <property type="match status" value="2"/>
</dbReference>
<gene>
    <name evidence="10" type="ORF">EZS28_009243</name>
</gene>
<dbReference type="EC" id="3.6.4.13" evidence="2"/>
<keyword evidence="3" id="KW-0547">Nucleotide-binding</keyword>
<dbReference type="SMART" id="SM00487">
    <property type="entry name" value="DEXDc"/>
    <property type="match status" value="1"/>
</dbReference>
<dbReference type="InterPro" id="IPR027417">
    <property type="entry name" value="P-loop_NTPase"/>
</dbReference>
<keyword evidence="6" id="KW-0067">ATP-binding</keyword>
<evidence type="ECO:0000256" key="4">
    <source>
        <dbReference type="ARBA" id="ARBA00022801"/>
    </source>
</evidence>
<keyword evidence="4" id="KW-0378">Hydrolase</keyword>
<dbReference type="Pfam" id="PF00270">
    <property type="entry name" value="DEAD"/>
    <property type="match status" value="1"/>
</dbReference>
<comment type="similarity">
    <text evidence="1">Belongs to the DEAD box helicase family. DEAH subfamily.</text>
</comment>
<evidence type="ECO:0000256" key="6">
    <source>
        <dbReference type="ARBA" id="ARBA00022840"/>
    </source>
</evidence>
<dbReference type="InterPro" id="IPR002464">
    <property type="entry name" value="DNA/RNA_helicase_DEAH_CS"/>
</dbReference>
<dbReference type="GO" id="GO:0005524">
    <property type="term" value="F:ATP binding"/>
    <property type="evidence" value="ECO:0007669"/>
    <property type="project" value="UniProtKB-KW"/>
</dbReference>
<proteinExistence type="inferred from homology"/>
<sequence>MDQNNHLLQRSQSLQQQRHALPIWRCRETIKKEVQSNQFLVLVGETGSGKTTQIPQFLNETGLYTHFIRSRSDRRRKLLMIGVVQPRRVAAVSVAKRVSDEIGSNVGSIVGYSVRFEERYKLGETRIKYLTGGMLLREALIDPMLSNYSIIILDEAHERTAQFDILLGIVKNIAFQRPLVSDQQMTVQYPPMRVIVMSATLEAEKFAQYLNKAEILHVKGRQHPVEIYNTVSTQPDYLDSLVTTIMQIHKEDPQIEDETVELNKQQGNQKIRKGDIIAFLTGQEDIELAQILLKKRIEESLDTIEASEDDANQKKSLNEQESQGSKSRNETSIKNKSKKLKKMEILPLYAALPFEQQQLVFIPPEQEDDQSVTSGLNIRRVILSTNIAEASVTVPGISFVVDSGLSKMKHHMPISCIDILRVEQIS</sequence>
<dbReference type="FunFam" id="3.40.50.300:FF:000578">
    <property type="entry name" value="probable ATP-dependent RNA helicase DHX35"/>
    <property type="match status" value="1"/>
</dbReference>
<dbReference type="AlphaFoldDB" id="A0A5J4WK90"/>
<keyword evidence="5 10" id="KW-0347">Helicase</keyword>
<dbReference type="GO" id="GO:0016787">
    <property type="term" value="F:hydrolase activity"/>
    <property type="evidence" value="ECO:0007669"/>
    <property type="project" value="UniProtKB-KW"/>
</dbReference>
<evidence type="ECO:0000256" key="3">
    <source>
        <dbReference type="ARBA" id="ARBA00022741"/>
    </source>
</evidence>
<feature type="domain" description="Helicase ATP-binding" evidence="9">
    <location>
        <begin position="31"/>
        <end position="219"/>
    </location>
</feature>
<evidence type="ECO:0000256" key="1">
    <source>
        <dbReference type="ARBA" id="ARBA00008792"/>
    </source>
</evidence>
<evidence type="ECO:0000313" key="10">
    <source>
        <dbReference type="EMBL" id="KAA6395233.1"/>
    </source>
</evidence>
<dbReference type="InterPro" id="IPR011545">
    <property type="entry name" value="DEAD/DEAH_box_helicase_dom"/>
</dbReference>
<evidence type="ECO:0000313" key="11">
    <source>
        <dbReference type="Proteomes" id="UP000324800"/>
    </source>
</evidence>
<accession>A0A5J4WK90</accession>
<dbReference type="PROSITE" id="PS00690">
    <property type="entry name" value="DEAH_ATP_HELICASE"/>
    <property type="match status" value="1"/>
</dbReference>
<evidence type="ECO:0000256" key="2">
    <source>
        <dbReference type="ARBA" id="ARBA00012552"/>
    </source>
</evidence>
<evidence type="ECO:0000256" key="8">
    <source>
        <dbReference type="SAM" id="MobiDB-lite"/>
    </source>
</evidence>
<dbReference type="PANTHER" id="PTHR18934">
    <property type="entry name" value="ATP-DEPENDENT RNA HELICASE"/>
    <property type="match status" value="1"/>
</dbReference>
<dbReference type="GO" id="GO:0003724">
    <property type="term" value="F:RNA helicase activity"/>
    <property type="evidence" value="ECO:0007669"/>
    <property type="project" value="UniProtKB-EC"/>
</dbReference>
<comment type="caution">
    <text evidence="10">The sequence shown here is derived from an EMBL/GenBank/DDBJ whole genome shotgun (WGS) entry which is preliminary data.</text>
</comment>
<feature type="region of interest" description="Disordered" evidence="8">
    <location>
        <begin position="305"/>
        <end position="336"/>
    </location>
</feature>
<dbReference type="CDD" id="cd18791">
    <property type="entry name" value="SF2_C_RHA"/>
    <property type="match status" value="1"/>
</dbReference>
<dbReference type="GO" id="GO:0005730">
    <property type="term" value="C:nucleolus"/>
    <property type="evidence" value="ECO:0007669"/>
    <property type="project" value="TreeGrafter"/>
</dbReference>
<comment type="catalytic activity">
    <reaction evidence="7">
        <text>ATP + H2O = ADP + phosphate + H(+)</text>
        <dbReference type="Rhea" id="RHEA:13065"/>
        <dbReference type="ChEBI" id="CHEBI:15377"/>
        <dbReference type="ChEBI" id="CHEBI:15378"/>
        <dbReference type="ChEBI" id="CHEBI:30616"/>
        <dbReference type="ChEBI" id="CHEBI:43474"/>
        <dbReference type="ChEBI" id="CHEBI:456216"/>
        <dbReference type="EC" id="3.6.4.13"/>
    </reaction>
</comment>
<dbReference type="EMBL" id="SNRW01001736">
    <property type="protein sequence ID" value="KAA6395233.1"/>
    <property type="molecule type" value="Genomic_DNA"/>
</dbReference>
<dbReference type="Proteomes" id="UP000324800">
    <property type="component" value="Unassembled WGS sequence"/>
</dbReference>
<organism evidence="10 11">
    <name type="scientific">Streblomastix strix</name>
    <dbReference type="NCBI Taxonomy" id="222440"/>
    <lineage>
        <taxon>Eukaryota</taxon>
        <taxon>Metamonada</taxon>
        <taxon>Preaxostyla</taxon>
        <taxon>Oxymonadida</taxon>
        <taxon>Streblomastigidae</taxon>
        <taxon>Streblomastix</taxon>
    </lineage>
</organism>
<dbReference type="GO" id="GO:0045943">
    <property type="term" value="P:positive regulation of transcription by RNA polymerase I"/>
    <property type="evidence" value="ECO:0007669"/>
    <property type="project" value="TreeGrafter"/>
</dbReference>
<evidence type="ECO:0000256" key="5">
    <source>
        <dbReference type="ARBA" id="ARBA00022806"/>
    </source>
</evidence>
<dbReference type="OrthoDB" id="10253254at2759"/>
<protein>
    <recommendedName>
        <fullName evidence="2">RNA helicase</fullName>
        <ecNumber evidence="2">3.6.4.13</ecNumber>
    </recommendedName>
</protein>
<reference evidence="10 11" key="1">
    <citation type="submission" date="2019-03" db="EMBL/GenBank/DDBJ databases">
        <title>Single cell metagenomics reveals metabolic interactions within the superorganism composed of flagellate Streblomastix strix and complex community of Bacteroidetes bacteria on its surface.</title>
        <authorList>
            <person name="Treitli S.C."/>
            <person name="Kolisko M."/>
            <person name="Husnik F."/>
            <person name="Keeling P."/>
            <person name="Hampl V."/>
        </authorList>
    </citation>
    <scope>NUCLEOTIDE SEQUENCE [LARGE SCALE GENOMIC DNA]</scope>
    <source>
        <strain evidence="10">ST1C</strain>
    </source>
</reference>
<dbReference type="PANTHER" id="PTHR18934:SF118">
    <property type="entry name" value="ATP-DEPENDENT RNA HELICASE DHX33"/>
    <property type="match status" value="1"/>
</dbReference>
<dbReference type="GO" id="GO:0003725">
    <property type="term" value="F:double-stranded RNA binding"/>
    <property type="evidence" value="ECO:0007669"/>
    <property type="project" value="TreeGrafter"/>
</dbReference>